<dbReference type="Proteomes" id="UP001431449">
    <property type="component" value="Unassembled WGS sequence"/>
</dbReference>
<name>A0ABT0GF00_9GAMM</name>
<feature type="compositionally biased region" description="Basic and acidic residues" evidence="3">
    <location>
        <begin position="82"/>
        <end position="95"/>
    </location>
</feature>
<sequence>MRIDVVYALPQRCWRWQLQLAEGACVSDALAAAPLEEAGLDRGDLPPAVGVFGREVMPDHRLRDGDRVELYRPLLCDPKAVRRERAERERQERPRSRPQPRARR</sequence>
<dbReference type="InterPro" id="IPR037021">
    <property type="entry name" value="RnfH_sf"/>
</dbReference>
<evidence type="ECO:0000256" key="1">
    <source>
        <dbReference type="ARBA" id="ARBA00010645"/>
    </source>
</evidence>
<dbReference type="EMBL" id="JALNMH010000003">
    <property type="protein sequence ID" value="MCK7593122.1"/>
    <property type="molecule type" value="Genomic_DNA"/>
</dbReference>
<dbReference type="NCBIfam" id="NF002490">
    <property type="entry name" value="PRK01777.1"/>
    <property type="match status" value="1"/>
</dbReference>
<evidence type="ECO:0000313" key="4">
    <source>
        <dbReference type="EMBL" id="MCK7593122.1"/>
    </source>
</evidence>
<dbReference type="InterPro" id="IPR016155">
    <property type="entry name" value="Mopterin_synth/thiamin_S_b"/>
</dbReference>
<dbReference type="SUPFAM" id="SSF54285">
    <property type="entry name" value="MoaD/ThiS"/>
    <property type="match status" value="1"/>
</dbReference>
<dbReference type="Gene3D" id="3.10.20.280">
    <property type="entry name" value="RnfH-like"/>
    <property type="match status" value="1"/>
</dbReference>
<evidence type="ECO:0000313" key="5">
    <source>
        <dbReference type="Proteomes" id="UP001431449"/>
    </source>
</evidence>
<reference evidence="4" key="1">
    <citation type="submission" date="2022-04" db="EMBL/GenBank/DDBJ databases">
        <title>Lysobacter sp. CAU 1642 isolated from sea sand.</title>
        <authorList>
            <person name="Kim W."/>
        </authorList>
    </citation>
    <scope>NUCLEOTIDE SEQUENCE</scope>
    <source>
        <strain evidence="4">CAU 1642</strain>
    </source>
</reference>
<dbReference type="HAMAP" id="MF_00460">
    <property type="entry name" value="UPF0125_RnfH"/>
    <property type="match status" value="1"/>
</dbReference>
<dbReference type="Pfam" id="PF03658">
    <property type="entry name" value="Ub-RnfH"/>
    <property type="match status" value="1"/>
</dbReference>
<comment type="caution">
    <text evidence="4">The sequence shown here is derived from an EMBL/GenBank/DDBJ whole genome shotgun (WGS) entry which is preliminary data.</text>
</comment>
<dbReference type="PANTHER" id="PTHR37483">
    <property type="entry name" value="UPF0125 PROTEIN RATB"/>
    <property type="match status" value="1"/>
</dbReference>
<dbReference type="RefSeq" id="WP_248206222.1">
    <property type="nucleotide sequence ID" value="NZ_JALNMH010000003.1"/>
</dbReference>
<accession>A0ABT0GF00</accession>
<evidence type="ECO:0000256" key="2">
    <source>
        <dbReference type="HAMAP-Rule" id="MF_00460"/>
    </source>
</evidence>
<protein>
    <recommendedName>
        <fullName evidence="2">UPF0125 protein M0G41_05500</fullName>
    </recommendedName>
</protein>
<gene>
    <name evidence="4" type="ORF">M0G41_05500</name>
</gene>
<feature type="region of interest" description="Disordered" evidence="3">
    <location>
        <begin position="82"/>
        <end position="104"/>
    </location>
</feature>
<dbReference type="PANTHER" id="PTHR37483:SF1">
    <property type="entry name" value="UPF0125 PROTEIN RATB"/>
    <property type="match status" value="1"/>
</dbReference>
<dbReference type="InterPro" id="IPR005346">
    <property type="entry name" value="RnfH"/>
</dbReference>
<proteinExistence type="inferred from homology"/>
<evidence type="ECO:0000256" key="3">
    <source>
        <dbReference type="SAM" id="MobiDB-lite"/>
    </source>
</evidence>
<keyword evidence="5" id="KW-1185">Reference proteome</keyword>
<organism evidence="4 5">
    <name type="scientific">Pseudomarimonas salicorniae</name>
    <dbReference type="NCBI Taxonomy" id="2933270"/>
    <lineage>
        <taxon>Bacteria</taxon>
        <taxon>Pseudomonadati</taxon>
        <taxon>Pseudomonadota</taxon>
        <taxon>Gammaproteobacteria</taxon>
        <taxon>Lysobacterales</taxon>
        <taxon>Lysobacteraceae</taxon>
        <taxon>Pseudomarimonas</taxon>
    </lineage>
</organism>
<comment type="similarity">
    <text evidence="1 2">Belongs to the UPF0125 (RnfH) family.</text>
</comment>